<proteinExistence type="predicted"/>
<evidence type="ECO:0000313" key="2">
    <source>
        <dbReference type="Proteomes" id="UP000306740"/>
    </source>
</evidence>
<dbReference type="Proteomes" id="UP000306740">
    <property type="component" value="Unassembled WGS sequence"/>
</dbReference>
<reference evidence="1 2" key="1">
    <citation type="submission" date="2019-05" db="EMBL/GenBank/DDBJ databases">
        <title>Mumia sp. nov., isolated from the intestinal contents of plateau pika (Ochotona curzoniae) in the Qinghai-Tibet plateau of China.</title>
        <authorList>
            <person name="Tian Z."/>
        </authorList>
    </citation>
    <scope>NUCLEOTIDE SEQUENCE [LARGE SCALE GENOMIC DNA]</scope>
    <source>
        <strain evidence="2">527</strain>
    </source>
</reference>
<gene>
    <name evidence="1" type="ORF">FHE65_31915</name>
</gene>
<comment type="caution">
    <text evidence="1">The sequence shown here is derived from an EMBL/GenBank/DDBJ whole genome shotgun (WGS) entry which is preliminary data.</text>
</comment>
<accession>A0A5C4M9K7</accession>
<evidence type="ECO:0000313" key="1">
    <source>
        <dbReference type="EMBL" id="TNC31282.1"/>
    </source>
</evidence>
<organism evidence="1 2">
    <name type="scientific">Mumia zhuanghuii</name>
    <dbReference type="NCBI Taxonomy" id="2585211"/>
    <lineage>
        <taxon>Bacteria</taxon>
        <taxon>Bacillati</taxon>
        <taxon>Actinomycetota</taxon>
        <taxon>Actinomycetes</taxon>
        <taxon>Propionibacteriales</taxon>
        <taxon>Nocardioidaceae</taxon>
        <taxon>Mumia</taxon>
    </lineage>
</organism>
<dbReference type="RefSeq" id="WP_139107171.1">
    <property type="nucleotide sequence ID" value="NZ_VDFR01000206.1"/>
</dbReference>
<protein>
    <submittedName>
        <fullName evidence="1">Uncharacterized protein</fullName>
    </submittedName>
</protein>
<dbReference type="AlphaFoldDB" id="A0A5C4M9K7"/>
<sequence length="97" mass="11388">MWLPELRMQQAAELDGKALHLTWVTLVDDAAHVLGLLLQWQREQPFMQLEGLRMDSQQLRDARPPKLVLRFQAHFTHGRLLTSWGRPRVVTEPLQLR</sequence>
<name>A0A5C4M9K7_9ACTN</name>
<dbReference type="EMBL" id="VDFR01000206">
    <property type="protein sequence ID" value="TNC31282.1"/>
    <property type="molecule type" value="Genomic_DNA"/>
</dbReference>